<sequence length="756" mass="83548">MIRDEGMLPQPSCDGFVVILNKCRREGSVVCASILYLYMQRNGLVHQQLLGNQLVSVLAQLGLIDDALQAYGNLSHPMPSTWRSIIRSCVQWGLPDLALTLYENAQKTETSYFTGRTFISLIKACAKTKNVQIGCLLHDHVFHTHMLIRNPFVGSSLVDMYCKCGLLSKAKQVFDGLPVKDVVTWTAMIDGYAENGHSEEAVICLAEMQQAGIYPNSATFICVLKACIIAGDLSNGQDIHGEIERRGLLESDVLIGNALVDFYVRFGLLTMATQVFQKLQVHDLVTWTALISGYSESGNGEKALYCFEEMQLEGIHPDPLTYASVIKACGILSDIQRGRELHVELKKKGLPQRDVFIGTALVDMYAKCGLPAEAHQVFDMIYVRDTILWNSLISGFADNGFSTEAIKCYEQMQLECILPNSVSFACTLKACANLSAALKGKEIHAKIVRKGLPEKDATVVTALVDMYARVGLLPVAQEVFDNLCVRDVATWNSLITGYAEQDLGEEAFKYFEKMQLEGVSPNNITYVCVLKACGILGAADKGQELHTEIESRGFFNKDIVGNALVYMYAKCGWLMKAQQVFNNLVVQDAVAWTALMAGYAKLGEIDNVFEVFDRMLQNGVKPSLVTFIIILNACSLTGFPEKSETFFNTMIKVFGIAPAPHHYTCLIDLHSRVGQLDEALSKIKEMPSAPNLVTWHAVIEGCKYLGDVDFADKAFKLVFGSKETNTGAYIVQPHIHADNALLDEANTDEYLEVNEA</sequence>
<dbReference type="InterPro" id="IPR046960">
    <property type="entry name" value="PPR_At4g14850-like_plant"/>
</dbReference>
<dbReference type="GO" id="GO:0048731">
    <property type="term" value="P:system development"/>
    <property type="evidence" value="ECO:0007669"/>
    <property type="project" value="UniProtKB-ARBA"/>
</dbReference>
<dbReference type="EMBL" id="CM035421">
    <property type="protein sequence ID" value="KAH7387312.1"/>
    <property type="molecule type" value="Genomic_DNA"/>
</dbReference>
<dbReference type="FunFam" id="1.25.40.10:FF:000158">
    <property type="entry name" value="pentatricopeptide repeat-containing protein At2g33680"/>
    <property type="match status" value="1"/>
</dbReference>
<dbReference type="Pfam" id="PF01535">
    <property type="entry name" value="PPR"/>
    <property type="match status" value="4"/>
</dbReference>
<evidence type="ECO:0008006" key="5">
    <source>
        <dbReference type="Google" id="ProtNLM"/>
    </source>
</evidence>
<reference evidence="3" key="1">
    <citation type="submission" date="2021-08" db="EMBL/GenBank/DDBJ databases">
        <title>WGS assembly of Ceratopteris richardii.</title>
        <authorList>
            <person name="Marchant D.B."/>
            <person name="Chen G."/>
            <person name="Jenkins J."/>
            <person name="Shu S."/>
            <person name="Leebens-Mack J."/>
            <person name="Grimwood J."/>
            <person name="Schmutz J."/>
            <person name="Soltis P."/>
            <person name="Soltis D."/>
            <person name="Chen Z.-H."/>
        </authorList>
    </citation>
    <scope>NUCLEOTIDE SEQUENCE</scope>
    <source>
        <strain evidence="3">Whitten #5841</strain>
        <tissue evidence="3">Leaf</tissue>
    </source>
</reference>
<dbReference type="PANTHER" id="PTHR24015">
    <property type="entry name" value="OS07G0578800 PROTEIN-RELATED"/>
    <property type="match status" value="1"/>
</dbReference>
<proteinExistence type="predicted"/>
<dbReference type="FunFam" id="1.25.40.10:FF:000344">
    <property type="entry name" value="Pentatricopeptide repeat-containing protein"/>
    <property type="match status" value="1"/>
</dbReference>
<dbReference type="InterPro" id="IPR011990">
    <property type="entry name" value="TPR-like_helical_dom_sf"/>
</dbReference>
<dbReference type="NCBIfam" id="TIGR00756">
    <property type="entry name" value="PPR"/>
    <property type="match status" value="5"/>
</dbReference>
<dbReference type="GO" id="GO:0009451">
    <property type="term" value="P:RNA modification"/>
    <property type="evidence" value="ECO:0007669"/>
    <property type="project" value="InterPro"/>
</dbReference>
<feature type="repeat" description="PPR" evidence="2">
    <location>
        <begin position="385"/>
        <end position="419"/>
    </location>
</feature>
<dbReference type="FunFam" id="1.25.40.10:FF:000343">
    <property type="entry name" value="Pentatricopeptide repeat-containing protein At3g58590"/>
    <property type="match status" value="1"/>
</dbReference>
<feature type="repeat" description="PPR" evidence="2">
    <location>
        <begin position="487"/>
        <end position="521"/>
    </location>
</feature>
<feature type="repeat" description="PPR" evidence="2">
    <location>
        <begin position="283"/>
        <end position="317"/>
    </location>
</feature>
<dbReference type="GO" id="GO:0003723">
    <property type="term" value="F:RNA binding"/>
    <property type="evidence" value="ECO:0007669"/>
    <property type="project" value="InterPro"/>
</dbReference>
<dbReference type="InterPro" id="IPR002885">
    <property type="entry name" value="PPR_rpt"/>
</dbReference>
<feature type="repeat" description="PPR" evidence="2">
    <location>
        <begin position="181"/>
        <end position="215"/>
    </location>
</feature>
<name>A0A8T2SYE8_CERRI</name>
<accession>A0A8T2SYE8</accession>
<dbReference type="Pfam" id="PF13041">
    <property type="entry name" value="PPR_2"/>
    <property type="match status" value="5"/>
</dbReference>
<gene>
    <name evidence="3" type="ORF">KP509_16G016300</name>
</gene>
<dbReference type="PROSITE" id="PS51375">
    <property type="entry name" value="PPR"/>
    <property type="match status" value="6"/>
</dbReference>
<organism evidence="3 4">
    <name type="scientific">Ceratopteris richardii</name>
    <name type="common">Triangle waterfern</name>
    <dbReference type="NCBI Taxonomy" id="49495"/>
    <lineage>
        <taxon>Eukaryota</taxon>
        <taxon>Viridiplantae</taxon>
        <taxon>Streptophyta</taxon>
        <taxon>Embryophyta</taxon>
        <taxon>Tracheophyta</taxon>
        <taxon>Polypodiopsida</taxon>
        <taxon>Polypodiidae</taxon>
        <taxon>Polypodiales</taxon>
        <taxon>Pteridineae</taxon>
        <taxon>Pteridaceae</taxon>
        <taxon>Parkerioideae</taxon>
        <taxon>Ceratopteris</taxon>
    </lineage>
</organism>
<dbReference type="SUPFAM" id="SSF48452">
    <property type="entry name" value="TPR-like"/>
    <property type="match status" value="1"/>
</dbReference>
<keyword evidence="1" id="KW-0677">Repeat</keyword>
<feature type="repeat" description="PPR" evidence="2">
    <location>
        <begin position="588"/>
        <end position="622"/>
    </location>
</feature>
<evidence type="ECO:0000313" key="4">
    <source>
        <dbReference type="Proteomes" id="UP000825935"/>
    </source>
</evidence>
<dbReference type="OrthoDB" id="509099at2759"/>
<dbReference type="Proteomes" id="UP000825935">
    <property type="component" value="Chromosome 16"/>
</dbReference>
<protein>
    <recommendedName>
        <fullName evidence="5">Pentatricopeptide repeat-containing protein</fullName>
    </recommendedName>
</protein>
<dbReference type="AlphaFoldDB" id="A0A8T2SYE8"/>
<dbReference type="FunFam" id="1.25.40.10:FF:000073">
    <property type="entry name" value="Pentatricopeptide repeat-containing protein chloroplastic"/>
    <property type="match status" value="1"/>
</dbReference>
<evidence type="ECO:0000313" key="3">
    <source>
        <dbReference type="EMBL" id="KAH7387312.1"/>
    </source>
</evidence>
<evidence type="ECO:0000256" key="2">
    <source>
        <dbReference type="PROSITE-ProRule" id="PRU00708"/>
    </source>
</evidence>
<dbReference type="FunFam" id="1.25.40.10:FF:000031">
    <property type="entry name" value="Pentatricopeptide repeat-containing protein mitochondrial"/>
    <property type="match status" value="1"/>
</dbReference>
<comment type="caution">
    <text evidence="3">The sequence shown here is derived from an EMBL/GenBank/DDBJ whole genome shotgun (WGS) entry which is preliminary data.</text>
</comment>
<dbReference type="PANTHER" id="PTHR24015:SF548">
    <property type="entry name" value="OS08G0340900 PROTEIN"/>
    <property type="match status" value="1"/>
</dbReference>
<keyword evidence="4" id="KW-1185">Reference proteome</keyword>
<dbReference type="Gene3D" id="1.25.40.10">
    <property type="entry name" value="Tetratricopeptide repeat domain"/>
    <property type="match status" value="6"/>
</dbReference>
<evidence type="ECO:0000256" key="1">
    <source>
        <dbReference type="ARBA" id="ARBA00022737"/>
    </source>
</evidence>
<feature type="repeat" description="PPR" evidence="2">
    <location>
        <begin position="318"/>
        <end position="352"/>
    </location>
</feature>